<dbReference type="OrthoDB" id="6038212at2"/>
<keyword evidence="1" id="KW-0472">Membrane</keyword>
<dbReference type="Proteomes" id="UP000319502">
    <property type="component" value="Unassembled WGS sequence"/>
</dbReference>
<dbReference type="AlphaFoldDB" id="A0A557QX65"/>
<accession>A0A557QX65</accession>
<evidence type="ECO:0000313" key="3">
    <source>
        <dbReference type="Proteomes" id="UP000319502"/>
    </source>
</evidence>
<dbReference type="InterPro" id="IPR045584">
    <property type="entry name" value="Pilin-like"/>
</dbReference>
<sequence>MRAMSPTPSHRQAGFTLAELAIVLLILTVLAAALVVPFSARLAAERREQTATMLDNIHAALIGYAIVHGRLPCPGTRKNPLDARYGEEEFDAATNNCVVTTEGILPWRTLGLPAFDAWGLPRQAESDPWTGHFRYRVDLGFSSAQPGARIRANTAYQDEIKVIDHNGNEITVSSYTGSDVLKNTTAVALVYATGPDLTPNGANTSYESGSDATYEAGDPSTTFDDMVMWIGRPLLIARMAQAGAL</sequence>
<dbReference type="PANTHER" id="PTHR30093">
    <property type="entry name" value="GENERAL SECRETION PATHWAY PROTEIN G"/>
    <property type="match status" value="1"/>
</dbReference>
<feature type="transmembrane region" description="Helical" evidence="1">
    <location>
        <begin position="20"/>
        <end position="44"/>
    </location>
</feature>
<evidence type="ECO:0000313" key="2">
    <source>
        <dbReference type="EMBL" id="TVO57493.1"/>
    </source>
</evidence>
<evidence type="ECO:0000256" key="1">
    <source>
        <dbReference type="SAM" id="Phobius"/>
    </source>
</evidence>
<protein>
    <submittedName>
        <fullName evidence="2">Type II secretion system protein</fullName>
    </submittedName>
</protein>
<reference evidence="2 3" key="1">
    <citation type="submission" date="2019-07" db="EMBL/GenBank/DDBJ databases">
        <title>The pathways for chlorine oxyanion respiration interact through the shared metabolite chlorate.</title>
        <authorList>
            <person name="Barnum T.P."/>
            <person name="Cheng Y."/>
            <person name="Hill K.A."/>
            <person name="Lucas L.N."/>
            <person name="Carlson H.K."/>
            <person name="Coates J.D."/>
        </authorList>
    </citation>
    <scope>NUCLEOTIDE SEQUENCE [LARGE SCALE GENOMIC DNA]</scope>
    <source>
        <strain evidence="2 3">SFB-3</strain>
    </source>
</reference>
<organism evidence="2 3">
    <name type="scientific">Denitromonas halophila</name>
    <dbReference type="NCBI Taxonomy" id="1629404"/>
    <lineage>
        <taxon>Bacteria</taxon>
        <taxon>Pseudomonadati</taxon>
        <taxon>Pseudomonadota</taxon>
        <taxon>Betaproteobacteria</taxon>
        <taxon>Rhodocyclales</taxon>
        <taxon>Zoogloeaceae</taxon>
        <taxon>Denitromonas</taxon>
    </lineage>
</organism>
<dbReference type="NCBIfam" id="TIGR02532">
    <property type="entry name" value="IV_pilin_GFxxxE"/>
    <property type="match status" value="1"/>
</dbReference>
<dbReference type="InterPro" id="IPR012902">
    <property type="entry name" value="N_methyl_site"/>
</dbReference>
<comment type="caution">
    <text evidence="2">The sequence shown here is derived from an EMBL/GenBank/DDBJ whole genome shotgun (WGS) entry which is preliminary data.</text>
</comment>
<keyword evidence="1" id="KW-1133">Transmembrane helix</keyword>
<dbReference type="Gene3D" id="3.30.700.10">
    <property type="entry name" value="Glycoprotein, Type 4 Pilin"/>
    <property type="match status" value="1"/>
</dbReference>
<name>A0A557QX65_9RHOO</name>
<keyword evidence="1" id="KW-0812">Transmembrane</keyword>
<dbReference type="SUPFAM" id="SSF54523">
    <property type="entry name" value="Pili subunits"/>
    <property type="match status" value="1"/>
</dbReference>
<dbReference type="EMBL" id="VMNK01000006">
    <property type="protein sequence ID" value="TVO57493.1"/>
    <property type="molecule type" value="Genomic_DNA"/>
</dbReference>
<keyword evidence="3" id="KW-1185">Reference proteome</keyword>
<proteinExistence type="predicted"/>
<dbReference type="Pfam" id="PF07963">
    <property type="entry name" value="N_methyl"/>
    <property type="match status" value="1"/>
</dbReference>
<gene>
    <name evidence="2" type="ORF">FHP91_07395</name>
</gene>